<dbReference type="PANTHER" id="PTHR48107">
    <property type="entry name" value="NADPH-DEPENDENT ALDEHYDE REDUCTASE-LIKE PROTEIN, CHLOROPLASTIC-RELATED"/>
    <property type="match status" value="1"/>
</dbReference>
<evidence type="ECO:0000313" key="5">
    <source>
        <dbReference type="Proteomes" id="UP000682843"/>
    </source>
</evidence>
<name>A0ABX8AFT5_9BRAD</name>
<evidence type="ECO:0000256" key="1">
    <source>
        <dbReference type="ARBA" id="ARBA00006484"/>
    </source>
</evidence>
<keyword evidence="2" id="KW-0560">Oxidoreductase</keyword>
<dbReference type="InterPro" id="IPR020904">
    <property type="entry name" value="Sc_DH/Rdtase_CS"/>
</dbReference>
<dbReference type="EMBL" id="CP036498">
    <property type="protein sequence ID" value="QUS42597.1"/>
    <property type="molecule type" value="Genomic_DNA"/>
</dbReference>
<dbReference type="SMART" id="SM00822">
    <property type="entry name" value="PKS_KR"/>
    <property type="match status" value="1"/>
</dbReference>
<sequence>MHGTASFGQTALITGGSRGIGAAIAERLAQDGFSVMINYASSEPEANEVVNRIENAGGMAIPVQGDVSNPAAVRRMFDIAECQFGGLDVLVNSAGLMKLATLAETDDALFNRHIDINLRGTFNTLREAAKRLRDGGCIVNLSSSVVGLYQPTYATYAATKAGVEAMTRVMAKELRGRNISINAVAPGPTATSLFLDGKPKAAINALANLSPLERLGLPEDIAATVSFLASSGGRWIHGQVVRANGGVI</sequence>
<dbReference type="SUPFAM" id="SSF51735">
    <property type="entry name" value="NAD(P)-binding Rossmann-fold domains"/>
    <property type="match status" value="1"/>
</dbReference>
<dbReference type="InterPro" id="IPR036291">
    <property type="entry name" value="NAD(P)-bd_dom_sf"/>
</dbReference>
<dbReference type="Proteomes" id="UP000682843">
    <property type="component" value="Chromosome"/>
</dbReference>
<dbReference type="Pfam" id="PF13561">
    <property type="entry name" value="adh_short_C2"/>
    <property type="match status" value="1"/>
</dbReference>
<dbReference type="Gene3D" id="3.40.50.720">
    <property type="entry name" value="NAD(P)-binding Rossmann-like Domain"/>
    <property type="match status" value="1"/>
</dbReference>
<dbReference type="InterPro" id="IPR002347">
    <property type="entry name" value="SDR_fam"/>
</dbReference>
<reference evidence="4 5" key="1">
    <citation type="submission" date="2019-02" db="EMBL/GenBank/DDBJ databases">
        <title>Emended description of the genus Rhodopseudomonas and description of Rhodopseudomonas albus sp. nov., a non-phototrophic, heavy-metal-tolerant bacterium isolated from garden soil.</title>
        <authorList>
            <person name="Bao Z."/>
            <person name="Cao W.W."/>
            <person name="Sato Y."/>
            <person name="Nishizawa T."/>
            <person name="Zhao J."/>
            <person name="Guo Y."/>
            <person name="Ohta H."/>
        </authorList>
    </citation>
    <scope>NUCLEOTIDE SEQUENCE [LARGE SCALE GENOMIC DNA]</scope>
    <source>
        <strain evidence="4 5">SK50-23</strain>
    </source>
</reference>
<organism evidence="4 5">
    <name type="scientific">Tardiphaga alba</name>
    <dbReference type="NCBI Taxonomy" id="340268"/>
    <lineage>
        <taxon>Bacteria</taxon>
        <taxon>Pseudomonadati</taxon>
        <taxon>Pseudomonadota</taxon>
        <taxon>Alphaproteobacteria</taxon>
        <taxon>Hyphomicrobiales</taxon>
        <taxon>Nitrobacteraceae</taxon>
        <taxon>Tardiphaga</taxon>
    </lineage>
</organism>
<proteinExistence type="inferred from homology"/>
<accession>A0ABX8AFT5</accession>
<dbReference type="PRINTS" id="PR00080">
    <property type="entry name" value="SDRFAMILY"/>
</dbReference>
<dbReference type="PROSITE" id="PS00061">
    <property type="entry name" value="ADH_SHORT"/>
    <property type="match status" value="1"/>
</dbReference>
<dbReference type="CDD" id="cd05362">
    <property type="entry name" value="THN_reductase-like_SDR_c"/>
    <property type="match status" value="1"/>
</dbReference>
<dbReference type="InterPro" id="IPR057326">
    <property type="entry name" value="KR_dom"/>
</dbReference>
<evidence type="ECO:0000259" key="3">
    <source>
        <dbReference type="SMART" id="SM00822"/>
    </source>
</evidence>
<protein>
    <submittedName>
        <fullName evidence="4">SDR family oxidoreductase</fullName>
    </submittedName>
</protein>
<dbReference type="PRINTS" id="PR00081">
    <property type="entry name" value="GDHRDH"/>
</dbReference>
<evidence type="ECO:0000256" key="2">
    <source>
        <dbReference type="ARBA" id="ARBA00023002"/>
    </source>
</evidence>
<gene>
    <name evidence="4" type="ORF">RPMA_26360</name>
</gene>
<feature type="domain" description="Ketoreductase" evidence="3">
    <location>
        <begin position="9"/>
        <end position="187"/>
    </location>
</feature>
<evidence type="ECO:0000313" key="4">
    <source>
        <dbReference type="EMBL" id="QUS42597.1"/>
    </source>
</evidence>
<keyword evidence="5" id="KW-1185">Reference proteome</keyword>
<dbReference type="PANTHER" id="PTHR48107:SF7">
    <property type="entry name" value="RE15974P"/>
    <property type="match status" value="1"/>
</dbReference>
<comment type="similarity">
    <text evidence="1">Belongs to the short-chain dehydrogenases/reductases (SDR) family.</text>
</comment>